<proteinExistence type="predicted"/>
<protein>
    <recommendedName>
        <fullName evidence="4">NADH dehydrogenase [ubiquinone] 1 beta subcomplex subunit 8, mitochondrial</fullName>
    </recommendedName>
</protein>
<dbReference type="PANTHER" id="PTHR12840:SF1">
    <property type="entry name" value="NADH DEHYDROGENASE [UBIQUINONE] 1 BETA SUBCOMPLEX SUBUNIT 8, MITOCHONDRIAL"/>
    <property type="match status" value="1"/>
</dbReference>
<keyword evidence="1" id="KW-1133">Transmembrane helix</keyword>
<evidence type="ECO:0000256" key="1">
    <source>
        <dbReference type="SAM" id="Phobius"/>
    </source>
</evidence>
<keyword evidence="1" id="KW-0812">Transmembrane</keyword>
<accession>A0A875RX38</accession>
<dbReference type="PANTHER" id="PTHR12840">
    <property type="entry name" value="NADH-UBIQUINONE OXIDOREDUCTASE ASHI SUBUNIT"/>
    <property type="match status" value="1"/>
</dbReference>
<gene>
    <name evidence="2" type="ORF">FOA43_000454</name>
</gene>
<dbReference type="InterPro" id="IPR008699">
    <property type="entry name" value="NDUFB8"/>
</dbReference>
<dbReference type="EMBL" id="CP064812">
    <property type="protein sequence ID" value="QPG73148.1"/>
    <property type="molecule type" value="Genomic_DNA"/>
</dbReference>
<keyword evidence="3" id="KW-1185">Reference proteome</keyword>
<name>A0A875RX38_EENNA</name>
<dbReference type="OrthoDB" id="2014058at2759"/>
<dbReference type="RefSeq" id="XP_038776713.1">
    <property type="nucleotide sequence ID" value="XM_038920785.1"/>
</dbReference>
<evidence type="ECO:0000313" key="3">
    <source>
        <dbReference type="Proteomes" id="UP000662931"/>
    </source>
</evidence>
<evidence type="ECO:0000313" key="2">
    <source>
        <dbReference type="EMBL" id="QPG73148.1"/>
    </source>
</evidence>
<keyword evidence="1" id="KW-0472">Membrane</keyword>
<dbReference type="AlphaFoldDB" id="A0A875RX38"/>
<organism evidence="2 3">
    <name type="scientific">Eeniella nana</name>
    <name type="common">Yeast</name>
    <name type="synonym">Brettanomyces nanus</name>
    <dbReference type="NCBI Taxonomy" id="13502"/>
    <lineage>
        <taxon>Eukaryota</taxon>
        <taxon>Fungi</taxon>
        <taxon>Dikarya</taxon>
        <taxon>Ascomycota</taxon>
        <taxon>Saccharomycotina</taxon>
        <taxon>Pichiomycetes</taxon>
        <taxon>Pichiales</taxon>
        <taxon>Pichiaceae</taxon>
        <taxon>Brettanomyces</taxon>
    </lineage>
</organism>
<dbReference type="GO" id="GO:0005739">
    <property type="term" value="C:mitochondrion"/>
    <property type="evidence" value="ECO:0007669"/>
    <property type="project" value="InterPro"/>
</dbReference>
<evidence type="ECO:0008006" key="4">
    <source>
        <dbReference type="Google" id="ProtNLM"/>
    </source>
</evidence>
<dbReference type="Proteomes" id="UP000662931">
    <property type="component" value="Chromosome 1"/>
</dbReference>
<sequence>MFRQVTKSIVACNRRGIKDVCLQSKRFVSSKEEYELPKFLPDAEKEFGVEVPKDYVPPQYRDPYKKYDDQQNRVNFGEKIHPFHDYMDMWSPDHFHPVRDRTALKQISVFFGCLGAFAAVIYLGDLWPDRPSMPRDYPYDGLYKDLGGRDGEEKLFQARPDKGFK</sequence>
<dbReference type="GeneID" id="62193855"/>
<dbReference type="KEGG" id="bnn:FOA43_000454"/>
<reference evidence="2" key="1">
    <citation type="submission" date="2020-10" db="EMBL/GenBank/DDBJ databases">
        <authorList>
            <person name="Roach M.J.R."/>
        </authorList>
    </citation>
    <scope>NUCLEOTIDE SEQUENCE</scope>
    <source>
        <strain evidence="2">CBS 1945</strain>
    </source>
</reference>
<dbReference type="Pfam" id="PF05821">
    <property type="entry name" value="NDUF_B8"/>
    <property type="match status" value="1"/>
</dbReference>
<feature type="transmembrane region" description="Helical" evidence="1">
    <location>
        <begin position="107"/>
        <end position="124"/>
    </location>
</feature>